<organism evidence="3 4">
    <name type="scientific">Priestia endophytica DSM 13796</name>
    <dbReference type="NCBI Taxonomy" id="1121089"/>
    <lineage>
        <taxon>Bacteria</taxon>
        <taxon>Bacillati</taxon>
        <taxon>Bacillota</taxon>
        <taxon>Bacilli</taxon>
        <taxon>Bacillales</taxon>
        <taxon>Bacillaceae</taxon>
        <taxon>Priestia</taxon>
    </lineage>
</organism>
<keyword evidence="1" id="KW-0808">Transferase</keyword>
<dbReference type="InterPro" id="IPR029063">
    <property type="entry name" value="SAM-dependent_MTases_sf"/>
</dbReference>
<reference evidence="3 4" key="1">
    <citation type="submission" date="2016-10" db="EMBL/GenBank/DDBJ databases">
        <authorList>
            <person name="Varghese N."/>
            <person name="Submissions S."/>
        </authorList>
    </citation>
    <scope>NUCLEOTIDE SEQUENCE [LARGE SCALE GENOMIC DNA]</scope>
    <source>
        <strain evidence="3 4">DSM 13796</strain>
    </source>
</reference>
<dbReference type="Pfam" id="PF13649">
    <property type="entry name" value="Methyltransf_25"/>
    <property type="match status" value="1"/>
</dbReference>
<comment type="caution">
    <text evidence="3">The sequence shown here is derived from an EMBL/GenBank/DDBJ whole genome shotgun (WGS) entry which is preliminary data.</text>
</comment>
<name>A0A1I6AHH7_9BACI</name>
<evidence type="ECO:0000313" key="4">
    <source>
        <dbReference type="Proteomes" id="UP000182762"/>
    </source>
</evidence>
<evidence type="ECO:0000259" key="2">
    <source>
        <dbReference type="Pfam" id="PF13649"/>
    </source>
</evidence>
<dbReference type="CDD" id="cd02440">
    <property type="entry name" value="AdoMet_MTases"/>
    <property type="match status" value="1"/>
</dbReference>
<dbReference type="Gene3D" id="3.40.50.150">
    <property type="entry name" value="Vaccinia Virus protein VP39"/>
    <property type="match status" value="1"/>
</dbReference>
<feature type="domain" description="Methyltransferase" evidence="2">
    <location>
        <begin position="53"/>
        <end position="144"/>
    </location>
</feature>
<gene>
    <name evidence="3" type="ORF">SAMN02745910_02751</name>
</gene>
<dbReference type="SUPFAM" id="SSF53335">
    <property type="entry name" value="S-adenosyl-L-methionine-dependent methyltransferases"/>
    <property type="match status" value="1"/>
</dbReference>
<dbReference type="Proteomes" id="UP000182762">
    <property type="component" value="Unassembled WGS sequence"/>
</dbReference>
<evidence type="ECO:0000313" key="3">
    <source>
        <dbReference type="EMBL" id="SFQ68176.1"/>
    </source>
</evidence>
<protein>
    <submittedName>
        <fullName evidence="3">tRNA (Cmo5U34)-methyltransferase</fullName>
    </submittedName>
</protein>
<evidence type="ECO:0000256" key="1">
    <source>
        <dbReference type="ARBA" id="ARBA00022679"/>
    </source>
</evidence>
<keyword evidence="4" id="KW-1185">Reference proteome</keyword>
<sequence>MKEVSNMNWHSDEVYNYEVKIPLKIPGYDVLYKMMNHLMSVYVSSENKHIHMLIVGAGGGQELITLGNINKGWAFTGVDPSIKMLRIAQKRTKKAGINATFIHGEVESITGKFTGATCMLVLHFLKEAEQEKLLKEISERLKSGAPLFVASIVGEKRREFRWQMKAWKEYMLSNGIPLEEWINFEKSIDHTIHLISSAKMEHLLNKSGFTKVTKFYKGFLVEGWVGIKG</sequence>
<accession>A0A1I6AHH7</accession>
<dbReference type="PANTHER" id="PTHR43861">
    <property type="entry name" value="TRANS-ACONITATE 2-METHYLTRANSFERASE-RELATED"/>
    <property type="match status" value="1"/>
</dbReference>
<dbReference type="GeneID" id="93711387"/>
<dbReference type="RefSeq" id="WP_061805427.1">
    <property type="nucleotide sequence ID" value="NZ_FOXX01000006.1"/>
</dbReference>
<dbReference type="EMBL" id="FOXX01000006">
    <property type="protein sequence ID" value="SFQ68176.1"/>
    <property type="molecule type" value="Genomic_DNA"/>
</dbReference>
<proteinExistence type="predicted"/>
<dbReference type="InterPro" id="IPR041698">
    <property type="entry name" value="Methyltransf_25"/>
</dbReference>